<sequence>MPTYLPACHAETSSRLPRCPSAQAGLSSTSTRKNPLPQSPRPVNRPSQHSTPPSILTRQQLSIALVASHSLQYPQGSYPAPSSCLKGYCTTSTMVHLLSTPPVLSQSGRSINTHPHAPLHMYTLTDTPTTTPPNPTKLQLRPNAGLSPQVPSF</sequence>
<accession>W7EEE9</accession>
<reference evidence="2 3" key="1">
    <citation type="journal article" date="2013" name="PLoS Genet.">
        <title>Comparative genome structure, secondary metabolite, and effector coding capacity across Cochliobolus pathogens.</title>
        <authorList>
            <person name="Condon B.J."/>
            <person name="Leng Y."/>
            <person name="Wu D."/>
            <person name="Bushley K.E."/>
            <person name="Ohm R.A."/>
            <person name="Otillar R."/>
            <person name="Martin J."/>
            <person name="Schackwitz W."/>
            <person name="Grimwood J."/>
            <person name="MohdZainudin N."/>
            <person name="Xue C."/>
            <person name="Wang R."/>
            <person name="Manning V.A."/>
            <person name="Dhillon B."/>
            <person name="Tu Z.J."/>
            <person name="Steffenson B.J."/>
            <person name="Salamov A."/>
            <person name="Sun H."/>
            <person name="Lowry S."/>
            <person name="LaButti K."/>
            <person name="Han J."/>
            <person name="Copeland A."/>
            <person name="Lindquist E."/>
            <person name="Barry K."/>
            <person name="Schmutz J."/>
            <person name="Baker S.E."/>
            <person name="Ciuffetti L.M."/>
            <person name="Grigoriev I.V."/>
            <person name="Zhong S."/>
            <person name="Turgeon B.G."/>
        </authorList>
    </citation>
    <scope>NUCLEOTIDE SEQUENCE [LARGE SCALE GENOMIC DNA]</scope>
    <source>
        <strain evidence="2 3">FI3</strain>
    </source>
</reference>
<dbReference type="GeneID" id="26251488"/>
<evidence type="ECO:0000256" key="1">
    <source>
        <dbReference type="SAM" id="MobiDB-lite"/>
    </source>
</evidence>
<gene>
    <name evidence="2" type="ORF">COCVIDRAFT_14320</name>
</gene>
<evidence type="ECO:0000313" key="2">
    <source>
        <dbReference type="EMBL" id="EUN28923.1"/>
    </source>
</evidence>
<proteinExistence type="predicted"/>
<feature type="compositionally biased region" description="Polar residues" evidence="1">
    <location>
        <begin position="24"/>
        <end position="33"/>
    </location>
</feature>
<dbReference type="EMBL" id="KI968716">
    <property type="protein sequence ID" value="EUN28923.1"/>
    <property type="molecule type" value="Genomic_DNA"/>
</dbReference>
<feature type="region of interest" description="Disordered" evidence="1">
    <location>
        <begin position="15"/>
        <end position="55"/>
    </location>
</feature>
<keyword evidence="3" id="KW-1185">Reference proteome</keyword>
<dbReference type="RefSeq" id="XP_014558496.1">
    <property type="nucleotide sequence ID" value="XM_014703010.1"/>
</dbReference>
<dbReference type="AlphaFoldDB" id="W7EEE9"/>
<dbReference type="Proteomes" id="UP000054337">
    <property type="component" value="Unassembled WGS sequence"/>
</dbReference>
<organism evidence="2 3">
    <name type="scientific">Bipolaris victoriae (strain FI3)</name>
    <name type="common">Victoria blight of oats agent</name>
    <name type="synonym">Cochliobolus victoriae</name>
    <dbReference type="NCBI Taxonomy" id="930091"/>
    <lineage>
        <taxon>Eukaryota</taxon>
        <taxon>Fungi</taxon>
        <taxon>Dikarya</taxon>
        <taxon>Ascomycota</taxon>
        <taxon>Pezizomycotina</taxon>
        <taxon>Dothideomycetes</taxon>
        <taxon>Pleosporomycetidae</taxon>
        <taxon>Pleosporales</taxon>
        <taxon>Pleosporineae</taxon>
        <taxon>Pleosporaceae</taxon>
        <taxon>Bipolaris</taxon>
    </lineage>
</organism>
<dbReference type="HOGENOM" id="CLU_1712944_0_0_1"/>
<evidence type="ECO:0000313" key="3">
    <source>
        <dbReference type="Proteomes" id="UP000054337"/>
    </source>
</evidence>
<feature type="region of interest" description="Disordered" evidence="1">
    <location>
        <begin position="128"/>
        <end position="153"/>
    </location>
</feature>
<protein>
    <submittedName>
        <fullName evidence="2">Uncharacterized protein</fullName>
    </submittedName>
</protein>
<name>W7EEE9_BIPV3</name>
<feature type="compositionally biased region" description="Polar residues" evidence="1">
    <location>
        <begin position="45"/>
        <end position="55"/>
    </location>
</feature>